<feature type="transmembrane region" description="Helical" evidence="4">
    <location>
        <begin position="114"/>
        <end position="136"/>
    </location>
</feature>
<dbReference type="GO" id="GO:0036503">
    <property type="term" value="P:ERAD pathway"/>
    <property type="evidence" value="ECO:0007669"/>
    <property type="project" value="TreeGrafter"/>
</dbReference>
<dbReference type="PANTHER" id="PTHR13145">
    <property type="entry name" value="SSM4 PROTEIN"/>
    <property type="match status" value="1"/>
</dbReference>
<keyword evidence="7" id="KW-1185">Reference proteome</keyword>
<dbReference type="STRING" id="81985.R0GGH1"/>
<feature type="domain" description="RING-CH-type" evidence="5">
    <location>
        <begin position="26"/>
        <end position="87"/>
    </location>
</feature>
<accession>R0GGH1</accession>
<dbReference type="InterPro" id="IPR011016">
    <property type="entry name" value="Znf_RING-CH"/>
</dbReference>
<name>R0GGH1_9BRAS</name>
<keyword evidence="4" id="KW-0472">Membrane</keyword>
<dbReference type="Pfam" id="PF12906">
    <property type="entry name" value="RINGv"/>
    <property type="match status" value="1"/>
</dbReference>
<evidence type="ECO:0000256" key="3">
    <source>
        <dbReference type="ARBA" id="ARBA00022833"/>
    </source>
</evidence>
<organism evidence="6 7">
    <name type="scientific">Capsella rubella</name>
    <dbReference type="NCBI Taxonomy" id="81985"/>
    <lineage>
        <taxon>Eukaryota</taxon>
        <taxon>Viridiplantae</taxon>
        <taxon>Streptophyta</taxon>
        <taxon>Embryophyta</taxon>
        <taxon>Tracheophyta</taxon>
        <taxon>Spermatophyta</taxon>
        <taxon>Magnoliopsida</taxon>
        <taxon>eudicotyledons</taxon>
        <taxon>Gunneridae</taxon>
        <taxon>Pentapetalae</taxon>
        <taxon>rosids</taxon>
        <taxon>malvids</taxon>
        <taxon>Brassicales</taxon>
        <taxon>Brassicaceae</taxon>
        <taxon>Camelineae</taxon>
        <taxon>Capsella</taxon>
    </lineage>
</organism>
<dbReference type="SMART" id="SM00744">
    <property type="entry name" value="RINGv"/>
    <property type="match status" value="1"/>
</dbReference>
<dbReference type="eggNOG" id="KOG1609">
    <property type="taxonomic scope" value="Eukaryota"/>
</dbReference>
<evidence type="ECO:0000259" key="5">
    <source>
        <dbReference type="PROSITE" id="PS51292"/>
    </source>
</evidence>
<evidence type="ECO:0000256" key="2">
    <source>
        <dbReference type="ARBA" id="ARBA00022771"/>
    </source>
</evidence>
<evidence type="ECO:0000313" key="7">
    <source>
        <dbReference type="Proteomes" id="UP000029121"/>
    </source>
</evidence>
<protein>
    <recommendedName>
        <fullName evidence="5">RING-CH-type domain-containing protein</fullName>
    </recommendedName>
</protein>
<evidence type="ECO:0000256" key="4">
    <source>
        <dbReference type="SAM" id="Phobius"/>
    </source>
</evidence>
<dbReference type="PROSITE" id="PS51292">
    <property type="entry name" value="ZF_RING_CH"/>
    <property type="match status" value="1"/>
</dbReference>
<sequence length="383" mass="44010">MEVSPSEDKLVGSVDGEAVPTQVSDIKNEALDICRIFQSPEEPDNPLRHPCACRGSLKFIHSDCLFLWLNRRKCNHCEICKRRYSIVPVYSENAPERLSYHEFLMGLLLRALRFMAWILPWILMIPFNAYCFSLLPCDKEDFVNHTVFELSLKFPGLFYTAEIVFSTTFMVVLVEIMKELLRIHPEFLRLMIILDNALNDRDVTGILLLLANHFHILCDWGPLPLVFVPRNTPLHHFGAIRSFFFLLNDNTFAVLAINIYWSFFNVLLPFSIGRGVLFLLRCFPHGWIAEYPSEVAAGEMVISSVCLAYLGSVFPLLPNTYLTRGRWFLPSVKDTFILCFKLGVLPWMLGFWLDFCTSPILGITISQSIDVLSDYPALATKHW</sequence>
<feature type="non-terminal residue" evidence="6">
    <location>
        <position position="383"/>
    </location>
</feature>
<dbReference type="PANTHER" id="PTHR13145:SF3">
    <property type="entry name" value="RING_FYVE_PHD ZINC FINGER SUPERFAMILY PROTEIN"/>
    <property type="match status" value="1"/>
</dbReference>
<dbReference type="SUPFAM" id="SSF57850">
    <property type="entry name" value="RING/U-box"/>
    <property type="match status" value="1"/>
</dbReference>
<keyword evidence="4" id="KW-1133">Transmembrane helix</keyword>
<reference evidence="7" key="1">
    <citation type="journal article" date="2013" name="Nat. Genet.">
        <title>The Capsella rubella genome and the genomic consequences of rapid mating system evolution.</title>
        <authorList>
            <person name="Slotte T."/>
            <person name="Hazzouri K.M."/>
            <person name="Agren J.A."/>
            <person name="Koenig D."/>
            <person name="Maumus F."/>
            <person name="Guo Y.L."/>
            <person name="Steige K."/>
            <person name="Platts A.E."/>
            <person name="Escobar J.S."/>
            <person name="Newman L.K."/>
            <person name="Wang W."/>
            <person name="Mandakova T."/>
            <person name="Vello E."/>
            <person name="Smith L.M."/>
            <person name="Henz S.R."/>
            <person name="Steffen J."/>
            <person name="Takuno S."/>
            <person name="Brandvain Y."/>
            <person name="Coop G."/>
            <person name="Andolfatto P."/>
            <person name="Hu T.T."/>
            <person name="Blanchette M."/>
            <person name="Clark R.M."/>
            <person name="Quesneville H."/>
            <person name="Nordborg M."/>
            <person name="Gaut B.S."/>
            <person name="Lysak M.A."/>
            <person name="Jenkins J."/>
            <person name="Grimwood J."/>
            <person name="Chapman J."/>
            <person name="Prochnik S."/>
            <person name="Shu S."/>
            <person name="Rokhsar D."/>
            <person name="Schmutz J."/>
            <person name="Weigel D."/>
            <person name="Wright S.I."/>
        </authorList>
    </citation>
    <scope>NUCLEOTIDE SEQUENCE [LARGE SCALE GENOMIC DNA]</scope>
    <source>
        <strain evidence="7">cv. Monte Gargano</strain>
    </source>
</reference>
<keyword evidence="1" id="KW-0479">Metal-binding</keyword>
<dbReference type="EMBL" id="KB870811">
    <property type="protein sequence ID" value="EOA15874.1"/>
    <property type="molecule type" value="Genomic_DNA"/>
</dbReference>
<evidence type="ECO:0000256" key="1">
    <source>
        <dbReference type="ARBA" id="ARBA00022723"/>
    </source>
</evidence>
<keyword evidence="4" id="KW-0812">Transmembrane</keyword>
<gene>
    <name evidence="6" type="ORF">CARUB_v100077841mg</name>
</gene>
<dbReference type="Proteomes" id="UP000029121">
    <property type="component" value="Unassembled WGS sequence"/>
</dbReference>
<proteinExistence type="predicted"/>
<evidence type="ECO:0000313" key="6">
    <source>
        <dbReference type="EMBL" id="EOA15874.1"/>
    </source>
</evidence>
<dbReference type="GO" id="GO:0008270">
    <property type="term" value="F:zinc ion binding"/>
    <property type="evidence" value="ECO:0007669"/>
    <property type="project" value="UniProtKB-KW"/>
</dbReference>
<dbReference type="AlphaFoldDB" id="R0GGH1"/>
<dbReference type="GO" id="GO:0005789">
    <property type="term" value="C:endoplasmic reticulum membrane"/>
    <property type="evidence" value="ECO:0007669"/>
    <property type="project" value="TreeGrafter"/>
</dbReference>
<keyword evidence="2" id="KW-0863">Zinc-finger</keyword>
<keyword evidence="3" id="KW-0862">Zinc</keyword>
<feature type="transmembrane region" description="Helical" evidence="4">
    <location>
        <begin position="252"/>
        <end position="280"/>
    </location>
</feature>
<dbReference type="InterPro" id="IPR013083">
    <property type="entry name" value="Znf_RING/FYVE/PHD"/>
</dbReference>
<feature type="transmembrane region" description="Helical" evidence="4">
    <location>
        <begin position="300"/>
        <end position="323"/>
    </location>
</feature>
<dbReference type="Gene3D" id="3.30.40.10">
    <property type="entry name" value="Zinc/RING finger domain, C3HC4 (zinc finger)"/>
    <property type="match status" value="1"/>
</dbReference>
<feature type="transmembrane region" description="Helical" evidence="4">
    <location>
        <begin position="156"/>
        <end position="174"/>
    </location>
</feature>